<reference evidence="1 2" key="1">
    <citation type="submission" date="2008-10" db="EMBL/GenBank/DDBJ databases">
        <title>Draft genome sequence of Desulvovibrio piger (ATCC 29098).</title>
        <authorList>
            <person name="Sudarsanam P."/>
            <person name="Ley R."/>
            <person name="Guruge J."/>
            <person name="Turnbaugh P.J."/>
            <person name="Mahowald M."/>
            <person name="Liep D."/>
            <person name="Gordon J."/>
        </authorList>
    </citation>
    <scope>NUCLEOTIDE SEQUENCE [LARGE SCALE GENOMIC DNA]</scope>
    <source>
        <strain evidence="1 2">ATCC 29098</strain>
    </source>
</reference>
<protein>
    <submittedName>
        <fullName evidence="1">Uncharacterized protein</fullName>
    </submittedName>
</protein>
<name>B6WV91_9BACT</name>
<dbReference type="Proteomes" id="UP000003676">
    <property type="component" value="Unassembled WGS sequence"/>
</dbReference>
<comment type="caution">
    <text evidence="1">The sequence shown here is derived from an EMBL/GenBank/DDBJ whole genome shotgun (WGS) entry which is preliminary data.</text>
</comment>
<dbReference type="EMBL" id="ABXU01000061">
    <property type="protein sequence ID" value="EEB33140.1"/>
    <property type="molecule type" value="Genomic_DNA"/>
</dbReference>
<gene>
    <name evidence="1" type="ORF">DESPIG_02007</name>
</gene>
<dbReference type="HOGENOM" id="CLU_2972045_0_0_7"/>
<evidence type="ECO:0000313" key="2">
    <source>
        <dbReference type="Proteomes" id="UP000003676"/>
    </source>
</evidence>
<evidence type="ECO:0000313" key="1">
    <source>
        <dbReference type="EMBL" id="EEB33140.1"/>
    </source>
</evidence>
<organism evidence="1 2">
    <name type="scientific">Desulfovibrio piger ATCC 29098</name>
    <dbReference type="NCBI Taxonomy" id="411464"/>
    <lineage>
        <taxon>Bacteria</taxon>
        <taxon>Pseudomonadati</taxon>
        <taxon>Thermodesulfobacteriota</taxon>
        <taxon>Desulfovibrionia</taxon>
        <taxon>Desulfovibrionales</taxon>
        <taxon>Desulfovibrionaceae</taxon>
        <taxon>Desulfovibrio</taxon>
    </lineage>
</organism>
<dbReference type="AlphaFoldDB" id="B6WV91"/>
<proteinExistence type="predicted"/>
<accession>B6WV91</accession>
<sequence length="58" mass="6167">MEKPCFLLLLAAQGKHAPILGALSSPGRKNASGTIPVMPVMPCPLYILAKLKDAVRHT</sequence>
<reference evidence="1 2" key="2">
    <citation type="submission" date="2008-10" db="EMBL/GenBank/DDBJ databases">
        <authorList>
            <person name="Fulton L."/>
            <person name="Clifton S."/>
            <person name="Fulton B."/>
            <person name="Xu J."/>
            <person name="Minx P."/>
            <person name="Pepin K.H."/>
            <person name="Johnson M."/>
            <person name="Bhonagiri V."/>
            <person name="Nash W.E."/>
            <person name="Mardis E.R."/>
            <person name="Wilson R.K."/>
        </authorList>
    </citation>
    <scope>NUCLEOTIDE SEQUENCE [LARGE SCALE GENOMIC DNA]</scope>
    <source>
        <strain evidence="1 2">ATCC 29098</strain>
    </source>
</reference>